<accession>A0A9X2VEW2</accession>
<dbReference type="PROSITE" id="PS60002">
    <property type="entry name" value="PHOSPHOKETOLASE_1"/>
    <property type="match status" value="1"/>
</dbReference>
<evidence type="ECO:0000259" key="1">
    <source>
        <dbReference type="Pfam" id="PF09364"/>
    </source>
</evidence>
<comment type="caution">
    <text evidence="2">The sequence shown here is derived from an EMBL/GenBank/DDBJ whole genome shotgun (WGS) entry which is preliminary data.</text>
</comment>
<dbReference type="Gene3D" id="3.40.50.970">
    <property type="match status" value="1"/>
</dbReference>
<dbReference type="InterPro" id="IPR019789">
    <property type="entry name" value="Xul5P/Fru6P_PKetolase_ThDP_BS"/>
</dbReference>
<dbReference type="PROSITE" id="PS60003">
    <property type="entry name" value="PHOSPHOKETOLASE_2"/>
    <property type="match status" value="1"/>
</dbReference>
<evidence type="ECO:0000313" key="2">
    <source>
        <dbReference type="EMBL" id="MCS7475219.1"/>
    </source>
</evidence>
<feature type="domain" description="Xylulose 5-phosphate/Fructose 6-phosphate phosphoketolase N-terminal" evidence="1">
    <location>
        <begin position="20"/>
        <end position="376"/>
    </location>
</feature>
<organism evidence="2 3">
    <name type="scientific">Umezawaea endophytica</name>
    <dbReference type="NCBI Taxonomy" id="1654476"/>
    <lineage>
        <taxon>Bacteria</taxon>
        <taxon>Bacillati</taxon>
        <taxon>Actinomycetota</taxon>
        <taxon>Actinomycetes</taxon>
        <taxon>Pseudonocardiales</taxon>
        <taxon>Pseudonocardiaceae</taxon>
        <taxon>Umezawaea</taxon>
    </lineage>
</organism>
<gene>
    <name evidence="2" type="ORF">NZH93_00005</name>
</gene>
<dbReference type="SUPFAM" id="SSF52518">
    <property type="entry name" value="Thiamin diphosphate-binding fold (THDP-binding)"/>
    <property type="match status" value="1"/>
</dbReference>
<keyword evidence="3" id="KW-1185">Reference proteome</keyword>
<dbReference type="PANTHER" id="PTHR31273:SF0">
    <property type="entry name" value="PHOSPHOKETOLASE-RELATED"/>
    <property type="match status" value="1"/>
</dbReference>
<dbReference type="Proteomes" id="UP001141259">
    <property type="component" value="Unassembled WGS sequence"/>
</dbReference>
<dbReference type="Pfam" id="PF09364">
    <property type="entry name" value="XFP_N"/>
    <property type="match status" value="1"/>
</dbReference>
<dbReference type="InterPro" id="IPR019790">
    <property type="entry name" value="Xul5P/Fru6P_PKetolase_CS"/>
</dbReference>
<feature type="non-terminal residue" evidence="2">
    <location>
        <position position="417"/>
    </location>
</feature>
<dbReference type="InterPro" id="IPR005593">
    <property type="entry name" value="Xul5P/Fru6P_PKetolase"/>
</dbReference>
<dbReference type="InterPro" id="IPR018970">
    <property type="entry name" value="Xul5P/Fru6P_PKetolase_N"/>
</dbReference>
<dbReference type="PANTHER" id="PTHR31273">
    <property type="entry name" value="PHOSPHOKETOLASE-RELATED"/>
    <property type="match status" value="1"/>
</dbReference>
<dbReference type="GO" id="GO:0000287">
    <property type="term" value="F:magnesium ion binding"/>
    <property type="evidence" value="ECO:0007669"/>
    <property type="project" value="UniProtKB-ARBA"/>
</dbReference>
<dbReference type="EMBL" id="JANYMP010000001">
    <property type="protein sequence ID" value="MCS7475219.1"/>
    <property type="molecule type" value="Genomic_DNA"/>
</dbReference>
<proteinExistence type="predicted"/>
<dbReference type="InterPro" id="IPR029061">
    <property type="entry name" value="THDP-binding"/>
</dbReference>
<sequence length="417" mass="45029">MSTETASGTPARSASSETSWLTRLDAWWRAANYLSVGQIYLLDNPLLREPLLPEHVKPRLLGHWGTVPGLTLTYAHLNRVIVDRDLSVLYVAGPGHGAAGLNAAAWLEGTYSELYPQVSQDVAGMRALFRQFSFPGGVPSHASAHLPGSIHEGGELGYSLAHATGAALDNPDLLVACVVGDGEAETGPLAASWHAPAFLDPVNDGAVLPVLHLNGYKIANPTVLSRLDHGDLRAVLSGHGWRPVLVAGSEPMEVHEAYAAALEDCVDQIRQIQQDARERGHRGRVRWPMIVLRTPKGWTGPSTVDGREVEGTWRAHQVPITAVRENPRHLVRLEEWMRSYRPEELFTATGAPEPGIASLHPAGDARMSANPHAHGATQHALRLPDVGDHAVAVTKPGTERAEATRALGRYLRDAVVL</sequence>
<evidence type="ECO:0000313" key="3">
    <source>
        <dbReference type="Proteomes" id="UP001141259"/>
    </source>
</evidence>
<name>A0A9X2VEW2_9PSEU</name>
<protein>
    <submittedName>
        <fullName evidence="2">Phosphoketolase family protein</fullName>
    </submittedName>
</protein>
<dbReference type="GO" id="GO:0005975">
    <property type="term" value="P:carbohydrate metabolic process"/>
    <property type="evidence" value="ECO:0007669"/>
    <property type="project" value="InterPro"/>
</dbReference>
<reference evidence="2" key="1">
    <citation type="submission" date="2022-08" db="EMBL/GenBank/DDBJ databases">
        <authorList>
            <person name="Tistechok S."/>
            <person name="Samborskyy M."/>
            <person name="Roman I."/>
        </authorList>
    </citation>
    <scope>NUCLEOTIDE SEQUENCE</scope>
    <source>
        <strain evidence="2">DSM 103496</strain>
    </source>
</reference>
<dbReference type="AlphaFoldDB" id="A0A9X2VEW2"/>
<dbReference type="GO" id="GO:0016832">
    <property type="term" value="F:aldehyde-lyase activity"/>
    <property type="evidence" value="ECO:0007669"/>
    <property type="project" value="InterPro"/>
</dbReference>